<name>A0A6N3GM20_9CLOT</name>
<reference evidence="7" key="1">
    <citation type="submission" date="2019-11" db="EMBL/GenBank/DDBJ databases">
        <authorList>
            <person name="Feng L."/>
        </authorList>
    </citation>
    <scope>NUCLEOTIDE SEQUENCE</scope>
    <source>
        <strain evidence="7">CParaputrificumLFYP93</strain>
    </source>
</reference>
<organism evidence="7">
    <name type="scientific">Clostridium paraputrificum</name>
    <dbReference type="NCBI Taxonomy" id="29363"/>
    <lineage>
        <taxon>Bacteria</taxon>
        <taxon>Bacillati</taxon>
        <taxon>Bacillota</taxon>
        <taxon>Clostridia</taxon>
        <taxon>Eubacteriales</taxon>
        <taxon>Clostridiaceae</taxon>
        <taxon>Clostridium</taxon>
    </lineage>
</organism>
<dbReference type="PROSITE" id="PS51910">
    <property type="entry name" value="GH18_2"/>
    <property type="match status" value="1"/>
</dbReference>
<dbReference type="EMBL" id="CACRTV010000086">
    <property type="protein sequence ID" value="VYU65282.1"/>
    <property type="molecule type" value="Genomic_DNA"/>
</dbReference>
<dbReference type="GO" id="GO:0006032">
    <property type="term" value="P:chitin catabolic process"/>
    <property type="evidence" value="ECO:0007669"/>
    <property type="project" value="UniProtKB-KW"/>
</dbReference>
<dbReference type="InterPro" id="IPR017853">
    <property type="entry name" value="GH"/>
</dbReference>
<proteinExistence type="predicted"/>
<evidence type="ECO:0000256" key="3">
    <source>
        <dbReference type="ARBA" id="ARBA00023024"/>
    </source>
</evidence>
<dbReference type="InterPro" id="IPR029070">
    <property type="entry name" value="Chitinase_insertion_sf"/>
</dbReference>
<dbReference type="NCBIfam" id="TIGR01167">
    <property type="entry name" value="LPXTG_anchor"/>
    <property type="match status" value="1"/>
</dbReference>
<dbReference type="GO" id="GO:0008061">
    <property type="term" value="F:chitin binding"/>
    <property type="evidence" value="ECO:0007669"/>
    <property type="project" value="InterPro"/>
</dbReference>
<dbReference type="PANTHER" id="PTHR11177:SF317">
    <property type="entry name" value="CHITINASE 12-RELATED"/>
    <property type="match status" value="1"/>
</dbReference>
<evidence type="ECO:0000256" key="5">
    <source>
        <dbReference type="SAM" id="SignalP"/>
    </source>
</evidence>
<dbReference type="Gene3D" id="3.10.50.10">
    <property type="match status" value="1"/>
</dbReference>
<dbReference type="Pfam" id="PF00704">
    <property type="entry name" value="Glyco_hydro_18"/>
    <property type="match status" value="1"/>
</dbReference>
<gene>
    <name evidence="7" type="primary">chiA1_4</name>
    <name evidence="7" type="ORF">CPLFYP93_03175</name>
</gene>
<feature type="domain" description="GH18" evidence="6">
    <location>
        <begin position="37"/>
        <end position="416"/>
    </location>
</feature>
<evidence type="ECO:0000256" key="1">
    <source>
        <dbReference type="ARBA" id="ARBA00000822"/>
    </source>
</evidence>
<keyword evidence="7" id="KW-0326">Glycosidase</keyword>
<comment type="catalytic activity">
    <reaction evidence="1">
        <text>Random endo-hydrolysis of N-acetyl-beta-D-glucosaminide (1-&gt;4)-beta-linkages in chitin and chitodextrins.</text>
        <dbReference type="EC" id="3.2.1.14"/>
    </reaction>
</comment>
<dbReference type="InterPro" id="IPR001223">
    <property type="entry name" value="Glyco_hydro18_cat"/>
</dbReference>
<feature type="chain" id="PRO_5039356085" description="chitinase" evidence="5">
    <location>
        <begin position="26"/>
        <end position="479"/>
    </location>
</feature>
<dbReference type="SMART" id="SM00636">
    <property type="entry name" value="Glyco_18"/>
    <property type="match status" value="1"/>
</dbReference>
<keyword evidence="3" id="KW-0119">Carbohydrate metabolism</keyword>
<accession>A0A6N3GM20</accession>
<dbReference type="GO" id="GO:0005975">
    <property type="term" value="P:carbohydrate metabolic process"/>
    <property type="evidence" value="ECO:0007669"/>
    <property type="project" value="InterPro"/>
</dbReference>
<dbReference type="PANTHER" id="PTHR11177">
    <property type="entry name" value="CHITINASE"/>
    <property type="match status" value="1"/>
</dbReference>
<feature type="transmembrane region" description="Helical" evidence="4">
    <location>
        <begin position="455"/>
        <end position="473"/>
    </location>
</feature>
<dbReference type="InterPro" id="IPR011583">
    <property type="entry name" value="Chitinase_II/V-like_cat"/>
</dbReference>
<dbReference type="AlphaFoldDB" id="A0A6N3GM20"/>
<dbReference type="RefSeq" id="WP_156563163.1">
    <property type="nucleotide sequence ID" value="NZ_CACRTV010000086.1"/>
</dbReference>
<sequence length="479" mass="53666">MKKNFLKVFVASVASVTLLAGSMLAVPTKAATQEKEYRNVGYVFQRNCDIDTLDVTKITHLNYSFGLIYNREYEELGDETNPDVVVPRDFDDSLLHTIYLPEKVKSDLSRIDVLKEKNPDLKVLLSVGGWECRGFSDAAATEEGRKTFAQSCKNVIDEYGLAGIDLDWEYPVNGGWGVIKARPEDKENFTLLLREVRDAIGDDKLLTIAGSANVNFSNGGWTEFQDVIPLLDYINIMTYDFRYGSCYFDSALYASETWKTEFDYDDYNTDMAVKLYLENGCPSEKINIGLSFSAGIPQLVSDKLDGELSFIKDALIRAGFPMDETNTTPALLAVKNLKESDGFYKHWDNDAKAMYVTYKHTDEKEYFVMSFIETEGLSAKTQYVKDNNLGGTMFWEFSADYDNSLVEQIAKELNINGFGEEVVVPDPEPEVKPEVKPETKPGEGELVKTGDVTPILSLIGLSGASLGVATVMFRKRRAK</sequence>
<dbReference type="EC" id="3.2.1.14" evidence="2"/>
<evidence type="ECO:0000259" key="6">
    <source>
        <dbReference type="PROSITE" id="PS51910"/>
    </source>
</evidence>
<keyword evidence="4" id="KW-1133">Transmembrane helix</keyword>
<dbReference type="InterPro" id="IPR050314">
    <property type="entry name" value="Glycosyl_Hydrlase_18"/>
</dbReference>
<evidence type="ECO:0000256" key="4">
    <source>
        <dbReference type="SAM" id="Phobius"/>
    </source>
</evidence>
<dbReference type="SUPFAM" id="SSF51445">
    <property type="entry name" value="(Trans)glycosidases"/>
    <property type="match status" value="1"/>
</dbReference>
<evidence type="ECO:0000313" key="7">
    <source>
        <dbReference type="EMBL" id="VYU65282.1"/>
    </source>
</evidence>
<keyword evidence="5" id="KW-0732">Signal</keyword>
<keyword evidence="7" id="KW-0378">Hydrolase</keyword>
<keyword evidence="4" id="KW-0812">Transmembrane</keyword>
<dbReference type="GO" id="GO:0008843">
    <property type="term" value="F:endochitinase activity"/>
    <property type="evidence" value="ECO:0007669"/>
    <property type="project" value="UniProtKB-EC"/>
</dbReference>
<keyword evidence="4" id="KW-0472">Membrane</keyword>
<keyword evidence="3" id="KW-0146">Chitin degradation</keyword>
<dbReference type="Gene3D" id="3.20.20.80">
    <property type="entry name" value="Glycosidases"/>
    <property type="match status" value="1"/>
</dbReference>
<evidence type="ECO:0000256" key="2">
    <source>
        <dbReference type="ARBA" id="ARBA00012729"/>
    </source>
</evidence>
<keyword evidence="3" id="KW-0624">Polysaccharide degradation</keyword>
<feature type="signal peptide" evidence="5">
    <location>
        <begin position="1"/>
        <end position="25"/>
    </location>
</feature>
<protein>
    <recommendedName>
        <fullName evidence="2">chitinase</fullName>
        <ecNumber evidence="2">3.2.1.14</ecNumber>
    </recommendedName>
</protein>